<evidence type="ECO:0000256" key="8">
    <source>
        <dbReference type="ARBA" id="ARBA00022927"/>
    </source>
</evidence>
<keyword evidence="8 11" id="KW-0653">Protein transport</keyword>
<dbReference type="GO" id="GO:0016485">
    <property type="term" value="P:protein processing"/>
    <property type="evidence" value="ECO:0007669"/>
    <property type="project" value="TreeGrafter"/>
</dbReference>
<dbReference type="EC" id="3.4.22.-" evidence="11"/>
<evidence type="ECO:0000256" key="7">
    <source>
        <dbReference type="ARBA" id="ARBA00022807"/>
    </source>
</evidence>
<comment type="similarity">
    <text evidence="2 11">Belongs to the peptidase C54 family.</text>
</comment>
<dbReference type="GO" id="GO:0000423">
    <property type="term" value="P:mitophagy"/>
    <property type="evidence" value="ECO:0007669"/>
    <property type="project" value="TreeGrafter"/>
</dbReference>
<dbReference type="InterPro" id="IPR046792">
    <property type="entry name" value="Peptidase_C54_cat"/>
</dbReference>
<evidence type="ECO:0000313" key="13">
    <source>
        <dbReference type="EMBL" id="KAA6394352.1"/>
    </source>
</evidence>
<dbReference type="InterPro" id="IPR005078">
    <property type="entry name" value="Peptidase_C54"/>
</dbReference>
<evidence type="ECO:0000256" key="10">
    <source>
        <dbReference type="ARBA" id="ARBA00029362"/>
    </source>
</evidence>
<dbReference type="GO" id="GO:0000045">
    <property type="term" value="P:autophagosome assembly"/>
    <property type="evidence" value="ECO:0007669"/>
    <property type="project" value="TreeGrafter"/>
</dbReference>
<evidence type="ECO:0000256" key="4">
    <source>
        <dbReference type="ARBA" id="ARBA00022490"/>
    </source>
</evidence>
<evidence type="ECO:0000256" key="2">
    <source>
        <dbReference type="ARBA" id="ARBA00010958"/>
    </source>
</evidence>
<evidence type="ECO:0000256" key="6">
    <source>
        <dbReference type="ARBA" id="ARBA00022801"/>
    </source>
</evidence>
<dbReference type="GO" id="GO:0005737">
    <property type="term" value="C:cytoplasm"/>
    <property type="evidence" value="ECO:0007669"/>
    <property type="project" value="UniProtKB-SubCell"/>
</dbReference>
<dbReference type="PANTHER" id="PTHR22624:SF49">
    <property type="entry name" value="CYSTEINE PROTEASE"/>
    <property type="match status" value="1"/>
</dbReference>
<dbReference type="Pfam" id="PF03416">
    <property type="entry name" value="Peptidase_C54"/>
    <property type="match status" value="1"/>
</dbReference>
<evidence type="ECO:0000256" key="3">
    <source>
        <dbReference type="ARBA" id="ARBA00022448"/>
    </source>
</evidence>
<proteinExistence type="inferred from homology"/>
<dbReference type="InterPro" id="IPR038765">
    <property type="entry name" value="Papain-like_cys_pep_sf"/>
</dbReference>
<evidence type="ECO:0000313" key="14">
    <source>
        <dbReference type="Proteomes" id="UP000324800"/>
    </source>
</evidence>
<dbReference type="GO" id="GO:0015031">
    <property type="term" value="P:protein transport"/>
    <property type="evidence" value="ECO:0007669"/>
    <property type="project" value="UniProtKB-KW"/>
</dbReference>
<dbReference type="EMBL" id="SNRW01001965">
    <property type="protein sequence ID" value="KAA6394352.1"/>
    <property type="molecule type" value="Genomic_DNA"/>
</dbReference>
<dbReference type="Proteomes" id="UP000324800">
    <property type="component" value="Unassembled WGS sequence"/>
</dbReference>
<keyword evidence="6 11" id="KW-0378">Hydrolase</keyword>
<dbReference type="GO" id="GO:0019786">
    <property type="term" value="F:protein-phosphatidylethanolamide deconjugating activity"/>
    <property type="evidence" value="ECO:0007669"/>
    <property type="project" value="InterPro"/>
</dbReference>
<evidence type="ECO:0000256" key="5">
    <source>
        <dbReference type="ARBA" id="ARBA00022670"/>
    </source>
</evidence>
<feature type="non-terminal residue" evidence="13">
    <location>
        <position position="251"/>
    </location>
</feature>
<keyword evidence="4 11" id="KW-0963">Cytoplasm</keyword>
<keyword evidence="5 11" id="KW-0645">Protease</keyword>
<comment type="function">
    <text evidence="11">Cysteine protease that plays a key role in autophagy by mediating both proteolytic activation and delipidation of ATG8 family proteins.</text>
</comment>
<dbReference type="GO" id="GO:0034727">
    <property type="term" value="P:piecemeal microautophagy of the nucleus"/>
    <property type="evidence" value="ECO:0007669"/>
    <property type="project" value="TreeGrafter"/>
</dbReference>
<comment type="caution">
    <text evidence="13">The sequence shown here is derived from an EMBL/GenBank/DDBJ whole genome shotgun (WGS) entry which is preliminary data.</text>
</comment>
<keyword evidence="9 11" id="KW-0072">Autophagy</keyword>
<evidence type="ECO:0000256" key="11">
    <source>
        <dbReference type="RuleBase" id="RU363115"/>
    </source>
</evidence>
<protein>
    <recommendedName>
        <fullName evidence="11">Cysteine protease</fullName>
        <ecNumber evidence="11">3.4.22.-</ecNumber>
    </recommendedName>
</protein>
<keyword evidence="3" id="KW-0813">Transport</keyword>
<dbReference type="SUPFAM" id="SSF54001">
    <property type="entry name" value="Cysteine proteinases"/>
    <property type="match status" value="1"/>
</dbReference>
<keyword evidence="7" id="KW-0788">Thiol protease</keyword>
<comment type="catalytic activity">
    <reaction evidence="10">
        <text>[protein]-C-terminal L-amino acid-glycyl-phosphatidylethanolamide + H2O = [protein]-C-terminal L-amino acid-glycine + a 1,2-diacyl-sn-glycero-3-phosphoethanolamine</text>
        <dbReference type="Rhea" id="RHEA:67548"/>
        <dbReference type="Rhea" id="RHEA-COMP:17323"/>
        <dbReference type="Rhea" id="RHEA-COMP:17324"/>
        <dbReference type="ChEBI" id="CHEBI:15377"/>
        <dbReference type="ChEBI" id="CHEBI:64612"/>
        <dbReference type="ChEBI" id="CHEBI:172940"/>
        <dbReference type="ChEBI" id="CHEBI:172941"/>
    </reaction>
    <physiologicalReaction direction="left-to-right" evidence="10">
        <dbReference type="Rhea" id="RHEA:67549"/>
    </physiologicalReaction>
</comment>
<dbReference type="GO" id="GO:0035973">
    <property type="term" value="P:aggrephagy"/>
    <property type="evidence" value="ECO:0007669"/>
    <property type="project" value="TreeGrafter"/>
</dbReference>
<dbReference type="OrthoDB" id="2960936at2759"/>
<dbReference type="AlphaFoldDB" id="A0A5J4WII1"/>
<name>A0A5J4WII1_9EUKA</name>
<dbReference type="GO" id="GO:0004197">
    <property type="term" value="F:cysteine-type endopeptidase activity"/>
    <property type="evidence" value="ECO:0007669"/>
    <property type="project" value="TreeGrafter"/>
</dbReference>
<feature type="domain" description="Peptidase C54 catalytic" evidence="12">
    <location>
        <begin position="27"/>
        <end position="250"/>
    </location>
</feature>
<dbReference type="PANTHER" id="PTHR22624">
    <property type="entry name" value="CYSTEINE PROTEASE ATG4"/>
    <property type="match status" value="1"/>
</dbReference>
<accession>A0A5J4WII1</accession>
<evidence type="ECO:0000256" key="9">
    <source>
        <dbReference type="ARBA" id="ARBA00023006"/>
    </source>
</evidence>
<gene>
    <name evidence="13" type="ORF">EZS28_010124</name>
</gene>
<organism evidence="13 14">
    <name type="scientific">Streblomastix strix</name>
    <dbReference type="NCBI Taxonomy" id="222440"/>
    <lineage>
        <taxon>Eukaryota</taxon>
        <taxon>Metamonada</taxon>
        <taxon>Preaxostyla</taxon>
        <taxon>Oxymonadida</taxon>
        <taxon>Streblomastigidae</taxon>
        <taxon>Streblomastix</taxon>
    </lineage>
</organism>
<evidence type="ECO:0000256" key="1">
    <source>
        <dbReference type="ARBA" id="ARBA00004496"/>
    </source>
</evidence>
<evidence type="ECO:0000259" key="12">
    <source>
        <dbReference type="Pfam" id="PF03416"/>
    </source>
</evidence>
<sequence length="251" mass="28561">MTELSTTSNNSNAPYAYILGQAVADETQFQREAYSRVLVTFRSGFYPSMTGLTSDSGFGCMMRSGSMLIGEALQQVIFSRNFIFDREYFAYCPKCIWLTSLISDEKKVRTRHIHPFSIQHIMEKGVEYNKAEGKWFGPGTVANVYAELIKRFAPNPLRIGVYVCEQGLNTIYIPDAIRLMKQHPGEPETFYEDGLTTPPCPECPIVNCICKVNRLNKDKEAINNNIECRPILILFPTRLGLKNIAEEYRKV</sequence>
<comment type="subcellular location">
    <subcellularLocation>
        <location evidence="1 11">Cytoplasm</location>
    </subcellularLocation>
</comment>
<reference evidence="13 14" key="1">
    <citation type="submission" date="2019-03" db="EMBL/GenBank/DDBJ databases">
        <title>Single cell metagenomics reveals metabolic interactions within the superorganism composed of flagellate Streblomastix strix and complex community of Bacteroidetes bacteria on its surface.</title>
        <authorList>
            <person name="Treitli S.C."/>
            <person name="Kolisko M."/>
            <person name="Husnik F."/>
            <person name="Keeling P."/>
            <person name="Hampl V."/>
        </authorList>
    </citation>
    <scope>NUCLEOTIDE SEQUENCE [LARGE SCALE GENOMIC DNA]</scope>
    <source>
        <strain evidence="13">ST1C</strain>
    </source>
</reference>